<keyword evidence="2" id="KW-1185">Reference proteome</keyword>
<evidence type="ECO:0000313" key="1">
    <source>
        <dbReference type="EMBL" id="SNR38792.1"/>
    </source>
</evidence>
<proteinExistence type="predicted"/>
<sequence>MSSNDVTLWVSQPDAGDEAGYRTWFTIGEEPPRIKVTCPRGAGGDVCAHSPIVEPVDLAVVASNGVRLVEELKALDGCVKHPRTGLVPSLTARLAQLVGQLDPAMVGQLVGAAVDELTPKVQIVNGLPTFTGGRSYTIPAPPETPAG</sequence>
<evidence type="ECO:0000313" key="2">
    <source>
        <dbReference type="Proteomes" id="UP000198403"/>
    </source>
</evidence>
<dbReference type="AlphaFoldDB" id="A0A238VWU3"/>
<accession>A0A238VWU3</accession>
<dbReference type="RefSeq" id="WP_089335723.1">
    <property type="nucleotide sequence ID" value="NZ_FZNO01000005.1"/>
</dbReference>
<name>A0A238VWU3_9ACTN</name>
<dbReference type="EMBL" id="FZNO01000005">
    <property type="protein sequence ID" value="SNR38792.1"/>
    <property type="molecule type" value="Genomic_DNA"/>
</dbReference>
<organism evidence="1 2">
    <name type="scientific">Blastococcus mobilis</name>
    <dbReference type="NCBI Taxonomy" id="1938746"/>
    <lineage>
        <taxon>Bacteria</taxon>
        <taxon>Bacillati</taxon>
        <taxon>Actinomycetota</taxon>
        <taxon>Actinomycetes</taxon>
        <taxon>Geodermatophilales</taxon>
        <taxon>Geodermatophilaceae</taxon>
        <taxon>Blastococcus</taxon>
    </lineage>
</organism>
<protein>
    <submittedName>
        <fullName evidence="1">Uncharacterized protein</fullName>
    </submittedName>
</protein>
<gene>
    <name evidence="1" type="ORF">SAMN06272737_105123</name>
</gene>
<reference evidence="1 2" key="1">
    <citation type="submission" date="2017-06" db="EMBL/GenBank/DDBJ databases">
        <authorList>
            <person name="Kim H.J."/>
            <person name="Triplett B.A."/>
        </authorList>
    </citation>
    <scope>NUCLEOTIDE SEQUENCE [LARGE SCALE GENOMIC DNA]</scope>
    <source>
        <strain evidence="1 2">DSM 44272</strain>
    </source>
</reference>
<dbReference type="Proteomes" id="UP000198403">
    <property type="component" value="Unassembled WGS sequence"/>
</dbReference>